<dbReference type="SUPFAM" id="SSF48371">
    <property type="entry name" value="ARM repeat"/>
    <property type="match status" value="1"/>
</dbReference>
<dbReference type="Pfam" id="PF08389">
    <property type="entry name" value="Xpo1"/>
    <property type="match status" value="1"/>
</dbReference>
<dbReference type="Pfam" id="PF19282">
    <property type="entry name" value="Exportin-T"/>
    <property type="match status" value="1"/>
</dbReference>
<evidence type="ECO:0000256" key="5">
    <source>
        <dbReference type="ARBA" id="ARBA00022490"/>
    </source>
</evidence>
<organism evidence="12 13">
    <name type="scientific">Dekkera bruxellensis</name>
    <name type="common">Brettanomyces custersii</name>
    <dbReference type="NCBI Taxonomy" id="5007"/>
    <lineage>
        <taxon>Eukaryota</taxon>
        <taxon>Fungi</taxon>
        <taxon>Dikarya</taxon>
        <taxon>Ascomycota</taxon>
        <taxon>Saccharomycotina</taxon>
        <taxon>Pichiomycetes</taxon>
        <taxon>Pichiales</taxon>
        <taxon>Pichiaceae</taxon>
        <taxon>Brettanomyces</taxon>
    </lineage>
</organism>
<comment type="subcellular location">
    <subcellularLocation>
        <location evidence="1 9">Cytoplasm</location>
    </subcellularLocation>
    <subcellularLocation>
        <location evidence="9">Nucleus</location>
    </subcellularLocation>
    <text evidence="9">Shuttles between the nucleus and the cytoplasm.</text>
</comment>
<gene>
    <name evidence="12" type="primary">LOS1</name>
    <name evidence="12" type="ORF">DEBR0S6_03928G</name>
</gene>
<dbReference type="GO" id="GO:0031267">
    <property type="term" value="F:small GTPase binding"/>
    <property type="evidence" value="ECO:0007669"/>
    <property type="project" value="InterPro"/>
</dbReference>
<keyword evidence="5 9" id="KW-0963">Cytoplasm</keyword>
<dbReference type="GO" id="GO:0005643">
    <property type="term" value="C:nuclear pore"/>
    <property type="evidence" value="ECO:0007669"/>
    <property type="project" value="TreeGrafter"/>
</dbReference>
<dbReference type="InterPro" id="IPR045546">
    <property type="entry name" value="Exportin-T_C"/>
</dbReference>
<dbReference type="PANTHER" id="PTHR15952">
    <property type="entry name" value="EXPORTIN-T/LOS1"/>
    <property type="match status" value="1"/>
</dbReference>
<evidence type="ECO:0000256" key="7">
    <source>
        <dbReference type="ARBA" id="ARBA00022884"/>
    </source>
</evidence>
<dbReference type="InterPro" id="IPR016024">
    <property type="entry name" value="ARM-type_fold"/>
</dbReference>
<evidence type="ECO:0000256" key="4">
    <source>
        <dbReference type="ARBA" id="ARBA00022448"/>
    </source>
</evidence>
<keyword evidence="6 9" id="KW-0820">tRNA-binding</keyword>
<feature type="domain" description="Exportin-1/Importin-beta-like" evidence="10">
    <location>
        <begin position="103"/>
        <end position="263"/>
    </location>
</feature>
<evidence type="ECO:0000313" key="13">
    <source>
        <dbReference type="Proteomes" id="UP000478008"/>
    </source>
</evidence>
<protein>
    <recommendedName>
        <fullName evidence="3 9">Exportin-T</fullName>
    </recommendedName>
    <alternativeName>
        <fullName evidence="9">Exportin(tRNA)</fullName>
    </alternativeName>
    <alternativeName>
        <fullName evidence="9">tRNA exportin</fullName>
    </alternativeName>
</protein>
<keyword evidence="7 9" id="KW-0694">RNA-binding</keyword>
<feature type="domain" description="Exportin-T C-terminal" evidence="11">
    <location>
        <begin position="345"/>
        <end position="1002"/>
    </location>
</feature>
<evidence type="ECO:0000259" key="10">
    <source>
        <dbReference type="Pfam" id="PF08389"/>
    </source>
</evidence>
<dbReference type="GO" id="GO:0005737">
    <property type="term" value="C:cytoplasm"/>
    <property type="evidence" value="ECO:0007669"/>
    <property type="project" value="UniProtKB-SubCell"/>
</dbReference>
<evidence type="ECO:0000256" key="9">
    <source>
        <dbReference type="RuleBase" id="RU366037"/>
    </source>
</evidence>
<evidence type="ECO:0000256" key="6">
    <source>
        <dbReference type="ARBA" id="ARBA00022555"/>
    </source>
</evidence>
<sequence length="1084" mass="123705">MEAQIQQAVEIASGYSNDNSLKQQALEFIQQFKSSTDGWKHCLTILNSATVGSDAISLNLKFFIFQVFDERVPTLSDDEKIVLKDAVYSYLKYIITKGTIEPVFLRNAVAKTLGLLFVHCTLTCYPTIIKDLLGMASQADGNFNALATDYYVKTLVIIHQEIGDQMIIKDKNDIQRSSLLKDHIRDNEMIDMVRSWRQALGHFSSPETVDSSNDIETKALFREIVIGILTAIGFYSSWIEINLILDQEFLSLFYRCLTSDDSKIQIEATNTFINILHKKMPPAKKLELITFLHLGSFLNQMQLDVKNVKFEFAQALARLCRELGIECVQVLEKSSHEELKYDQFRNTCVSKILEIMPLIFKFLENEYDDLSLEVFPFIGAYLLFLERNLVNEDLDFSALDNDQILTSLLNKIILKMRYDDSDDGDDEESIELFNDVRSKLASFQDSIVVINDTLSLDVMIESINTFLFHHLDRGDNKISNWRDIELGLYQLNYYSEMLRNNKMNLPKTMINSSRPYFVFNEMLCKIVDNSTTILVSHPLIQLLFFELIMKHYTFFTNSNIQVEGVNKNETLLKVLKIFVSNFGVFSENPKVKFRTWYLFYRFIKLTRPQVDDYVIIELVKSVTTLLDFDFSITANKNNSDLHDVDLTLVEESGSFENQMYLFEAIGILVTLTNDENKGTIVLQGVLQPLFSNLEKCINAIDNINLELLLQAHHSLLLIGTLVKGVEGIRANQLTDKFVGILEQISQVVLITLERFDDYNVVREACSFCLVRLLSLLSKLDTEHSSMLQDISSKYFTITMNGFEKRKMPEVSNFLNFVSQIFHFCGKSEPVYGLLASLLAPLVHKVVAFINQSTENIGDDITKRDVLELQRSFISFLTSVSSDNMDSIWIVNDTNKHALIAVINLMLSYSCSYLENDISLVKAALTELIALNNSLGTGQVWHKNDTFKNDNNVFEKADEILVGNSFLVCIELTFKIRDKHVLKDAQFRNGVLLEVTRLMRTISFAGNYVPDANTLRRENAKTKGANEQTNGNDSVSIQNASTCQQMANILISQVGFTPSDAEEFVHRLSQATDRNFTKYMLSLIN</sequence>
<dbReference type="EMBL" id="CABFWN010000006">
    <property type="protein sequence ID" value="VUG19946.1"/>
    <property type="molecule type" value="Genomic_DNA"/>
</dbReference>
<dbReference type="GO" id="GO:0016363">
    <property type="term" value="C:nuclear matrix"/>
    <property type="evidence" value="ECO:0007669"/>
    <property type="project" value="TreeGrafter"/>
</dbReference>
<name>A0A7D9H269_DEKBR</name>
<accession>A0A7D9H269</accession>
<dbReference type="GO" id="GO:0000049">
    <property type="term" value="F:tRNA binding"/>
    <property type="evidence" value="ECO:0007669"/>
    <property type="project" value="UniProtKB-UniRule"/>
</dbReference>
<dbReference type="InterPro" id="IPR013598">
    <property type="entry name" value="Exportin-1/Importin-b-like"/>
</dbReference>
<dbReference type="InterPro" id="IPR040017">
    <property type="entry name" value="XPOT"/>
</dbReference>
<evidence type="ECO:0000256" key="1">
    <source>
        <dbReference type="ARBA" id="ARBA00004496"/>
    </source>
</evidence>
<dbReference type="InterPro" id="IPR011989">
    <property type="entry name" value="ARM-like"/>
</dbReference>
<evidence type="ECO:0000259" key="11">
    <source>
        <dbReference type="Pfam" id="PF19282"/>
    </source>
</evidence>
<dbReference type="GO" id="GO:0071528">
    <property type="term" value="P:tRNA re-export from nucleus"/>
    <property type="evidence" value="ECO:0007669"/>
    <property type="project" value="UniProtKB-UniRule"/>
</dbReference>
<keyword evidence="13" id="KW-1185">Reference proteome</keyword>
<evidence type="ECO:0000256" key="2">
    <source>
        <dbReference type="ARBA" id="ARBA00009466"/>
    </source>
</evidence>
<evidence type="ECO:0000256" key="3">
    <source>
        <dbReference type="ARBA" id="ARBA00018928"/>
    </source>
</evidence>
<evidence type="ECO:0000313" key="12">
    <source>
        <dbReference type="EMBL" id="VUG19946.1"/>
    </source>
</evidence>
<dbReference type="AlphaFoldDB" id="A0A7D9H269"/>
<comment type="function">
    <text evidence="9">tRNA nucleus export receptor which facilitates tRNA translocation across the nuclear pore complex.</text>
</comment>
<keyword evidence="4 9" id="KW-0813">Transport</keyword>
<reference evidence="12 13" key="1">
    <citation type="submission" date="2019-07" db="EMBL/GenBank/DDBJ databases">
        <authorList>
            <person name="Friedrich A."/>
            <person name="Schacherer J."/>
        </authorList>
    </citation>
    <scope>NUCLEOTIDE SEQUENCE [LARGE SCALE GENOMIC DNA]</scope>
</reference>
<dbReference type="Gene3D" id="1.25.10.10">
    <property type="entry name" value="Leucine-rich Repeat Variant"/>
    <property type="match status" value="1"/>
</dbReference>
<evidence type="ECO:0000256" key="8">
    <source>
        <dbReference type="ARBA" id="ARBA00023242"/>
    </source>
</evidence>
<dbReference type="PANTHER" id="PTHR15952:SF11">
    <property type="entry name" value="EXPORTIN-T"/>
    <property type="match status" value="1"/>
</dbReference>
<dbReference type="Proteomes" id="UP000478008">
    <property type="component" value="Unassembled WGS sequence"/>
</dbReference>
<proteinExistence type="inferred from homology"/>
<keyword evidence="8 9" id="KW-0539">Nucleus</keyword>
<comment type="similarity">
    <text evidence="2 9">Belongs to the exportin family.</text>
</comment>